<dbReference type="PROSITE" id="PS51841">
    <property type="entry name" value="LTD"/>
    <property type="match status" value="2"/>
</dbReference>
<feature type="signal peptide" evidence="4">
    <location>
        <begin position="1"/>
        <end position="17"/>
    </location>
</feature>
<keyword evidence="2" id="KW-0540">Nuclease</keyword>
<reference evidence="6 7" key="1">
    <citation type="journal article" date="2015" name="Genome Biol. Evol.">
        <title>Comparative Genomics of a Bacterivorous Green Alga Reveals Evolutionary Causalities and Consequences of Phago-Mixotrophic Mode of Nutrition.</title>
        <authorList>
            <person name="Burns J.A."/>
            <person name="Paasch A."/>
            <person name="Narechania A."/>
            <person name="Kim E."/>
        </authorList>
    </citation>
    <scope>NUCLEOTIDE SEQUENCE [LARGE SCALE GENOMIC DNA]</scope>
    <source>
        <strain evidence="6 7">PLY_AMNH</strain>
    </source>
</reference>
<dbReference type="PANTHER" id="PTHR11371:SF31">
    <property type="entry name" value="EXTRACELLULAR NUCLEASE"/>
    <property type="match status" value="1"/>
</dbReference>
<protein>
    <recommendedName>
        <fullName evidence="5">LTD domain-containing protein</fullName>
    </recommendedName>
</protein>
<dbReference type="SUPFAM" id="SSF74853">
    <property type="entry name" value="Lamin A/C globular tail domain"/>
    <property type="match status" value="1"/>
</dbReference>
<dbReference type="SUPFAM" id="SSF56219">
    <property type="entry name" value="DNase I-like"/>
    <property type="match status" value="1"/>
</dbReference>
<dbReference type="Gene3D" id="3.60.10.10">
    <property type="entry name" value="Endonuclease/exonuclease/phosphatase"/>
    <property type="match status" value="1"/>
</dbReference>
<dbReference type="Pfam" id="PF00932">
    <property type="entry name" value="LTD"/>
    <property type="match status" value="1"/>
</dbReference>
<sequence>MRLLLCMLSLSVIKLQGKILINEYLPDPGSSNTEEWVELYNSDGSSSVDLAGYSISDDRGIGSAITIESATILPHGFYVCVVSSSDRYLNNGGDEVHVFDALGAEVDNASYSSASEDLSYFRFQDGGSWETEMKSPSRNSTNNATLSPLIINEYVASTDGSVDEWVELYNPHTTARVFLSGYSVNGSAGVFTLPLAETALEIPSNGLYLVPLSSARNAVAGDTVSLYFNGNLLDTALYEGAPGEGSKFRFPDGGDWIRDWETPSAGRSNNETLAGNRTSSLLVGAFNVQTYGVTKSSRSAVMDVLVEIFARYQLVGMQEIRETPDNSCGENTGSSVCKLLGLLNDHVVNTTRYNLTIGSQTPQDSTYSEQYMYVYDTSVLELLDARSYPDDGNHFTRDPYAARFRVIGPPESRLAQRGFDFAVAVLHTPPDEATEEISELDGLARWMEDSMDTDVMIMGDLNADGSYFDEDDG</sequence>
<feature type="domain" description="LTD" evidence="5">
    <location>
        <begin position="137"/>
        <end position="265"/>
    </location>
</feature>
<dbReference type="GO" id="GO:0016787">
    <property type="term" value="F:hydrolase activity"/>
    <property type="evidence" value="ECO:0007669"/>
    <property type="project" value="UniProtKB-KW"/>
</dbReference>
<keyword evidence="4" id="KW-0732">Signal</keyword>
<feature type="domain" description="LTD" evidence="5">
    <location>
        <begin position="9"/>
        <end position="113"/>
    </location>
</feature>
<dbReference type="AlphaFoldDB" id="A0AAE0BIZ9"/>
<name>A0AAE0BIZ9_9CHLO</name>
<gene>
    <name evidence="6" type="ORF">CYMTET_52450</name>
</gene>
<dbReference type="InterPro" id="IPR016202">
    <property type="entry name" value="DNase_I"/>
</dbReference>
<evidence type="ECO:0000256" key="3">
    <source>
        <dbReference type="ARBA" id="ARBA00022801"/>
    </source>
</evidence>
<evidence type="ECO:0000313" key="7">
    <source>
        <dbReference type="Proteomes" id="UP001190700"/>
    </source>
</evidence>
<dbReference type="PRINTS" id="PR00130">
    <property type="entry name" value="DNASEI"/>
</dbReference>
<accession>A0AAE0BIZ9</accession>
<proteinExistence type="inferred from homology"/>
<dbReference type="InterPro" id="IPR001322">
    <property type="entry name" value="Lamin_tail_dom"/>
</dbReference>
<feature type="chain" id="PRO_5042201691" description="LTD domain-containing protein" evidence="4">
    <location>
        <begin position="18"/>
        <end position="473"/>
    </location>
</feature>
<dbReference type="Proteomes" id="UP001190700">
    <property type="component" value="Unassembled WGS sequence"/>
</dbReference>
<evidence type="ECO:0000256" key="1">
    <source>
        <dbReference type="ARBA" id="ARBA00007359"/>
    </source>
</evidence>
<dbReference type="Gene3D" id="2.60.40.1260">
    <property type="entry name" value="Lamin Tail domain"/>
    <property type="match status" value="1"/>
</dbReference>
<comment type="caution">
    <text evidence="6">The sequence shown here is derived from an EMBL/GenBank/DDBJ whole genome shotgun (WGS) entry which is preliminary data.</text>
</comment>
<dbReference type="SMART" id="SM00476">
    <property type="entry name" value="DNaseIc"/>
    <property type="match status" value="1"/>
</dbReference>
<dbReference type="InterPro" id="IPR005135">
    <property type="entry name" value="Endo/exonuclease/phosphatase"/>
</dbReference>
<evidence type="ECO:0000259" key="5">
    <source>
        <dbReference type="PROSITE" id="PS51841"/>
    </source>
</evidence>
<organism evidence="6 7">
    <name type="scientific">Cymbomonas tetramitiformis</name>
    <dbReference type="NCBI Taxonomy" id="36881"/>
    <lineage>
        <taxon>Eukaryota</taxon>
        <taxon>Viridiplantae</taxon>
        <taxon>Chlorophyta</taxon>
        <taxon>Pyramimonadophyceae</taxon>
        <taxon>Pyramimonadales</taxon>
        <taxon>Pyramimonadaceae</taxon>
        <taxon>Cymbomonas</taxon>
    </lineage>
</organism>
<dbReference type="PANTHER" id="PTHR11371">
    <property type="entry name" value="DEOXYRIBONUCLEASE"/>
    <property type="match status" value="1"/>
</dbReference>
<evidence type="ECO:0000256" key="2">
    <source>
        <dbReference type="ARBA" id="ARBA00022722"/>
    </source>
</evidence>
<keyword evidence="7" id="KW-1185">Reference proteome</keyword>
<keyword evidence="3" id="KW-0378">Hydrolase</keyword>
<dbReference type="InterPro" id="IPR036415">
    <property type="entry name" value="Lamin_tail_dom_sf"/>
</dbReference>
<dbReference type="InterPro" id="IPR036691">
    <property type="entry name" value="Endo/exonu/phosph_ase_sf"/>
</dbReference>
<comment type="similarity">
    <text evidence="1">Belongs to the DNase I family.</text>
</comment>
<dbReference type="GO" id="GO:0004536">
    <property type="term" value="F:DNA nuclease activity"/>
    <property type="evidence" value="ECO:0007669"/>
    <property type="project" value="InterPro"/>
</dbReference>
<dbReference type="GO" id="GO:0006308">
    <property type="term" value="P:DNA catabolic process"/>
    <property type="evidence" value="ECO:0007669"/>
    <property type="project" value="InterPro"/>
</dbReference>
<dbReference type="EMBL" id="LGRX02034573">
    <property type="protein sequence ID" value="KAK3237478.1"/>
    <property type="molecule type" value="Genomic_DNA"/>
</dbReference>
<evidence type="ECO:0000313" key="6">
    <source>
        <dbReference type="EMBL" id="KAK3237478.1"/>
    </source>
</evidence>
<dbReference type="Pfam" id="PF03372">
    <property type="entry name" value="Exo_endo_phos"/>
    <property type="match status" value="1"/>
</dbReference>
<evidence type="ECO:0000256" key="4">
    <source>
        <dbReference type="SAM" id="SignalP"/>
    </source>
</evidence>